<dbReference type="InterPro" id="IPR007387">
    <property type="entry name" value="TRAP_DctQ"/>
</dbReference>
<feature type="transmembrane region" description="Helical" evidence="9">
    <location>
        <begin position="51"/>
        <end position="71"/>
    </location>
</feature>
<dbReference type="PANTHER" id="PTHR35011:SF4">
    <property type="entry name" value="SLL1102 PROTEIN"/>
    <property type="match status" value="1"/>
</dbReference>
<evidence type="ECO:0000256" key="8">
    <source>
        <dbReference type="ARBA" id="ARBA00038436"/>
    </source>
</evidence>
<evidence type="ECO:0000256" key="5">
    <source>
        <dbReference type="ARBA" id="ARBA00022692"/>
    </source>
</evidence>
<keyword evidence="7 9" id="KW-0472">Membrane</keyword>
<feature type="transmembrane region" description="Helical" evidence="9">
    <location>
        <begin position="21"/>
        <end position="39"/>
    </location>
</feature>
<dbReference type="GO" id="GO:0022857">
    <property type="term" value="F:transmembrane transporter activity"/>
    <property type="evidence" value="ECO:0007669"/>
    <property type="project" value="UniProtKB-UniRule"/>
</dbReference>
<dbReference type="RefSeq" id="WP_002716224.1">
    <property type="nucleotide sequence ID" value="NZ_UFSI01000001.1"/>
</dbReference>
<evidence type="ECO:0000256" key="3">
    <source>
        <dbReference type="ARBA" id="ARBA00022475"/>
    </source>
</evidence>
<dbReference type="EMBL" id="UIGB01000001">
    <property type="protein sequence ID" value="SUU85399.1"/>
    <property type="molecule type" value="Genomic_DNA"/>
</dbReference>
<dbReference type="OrthoDB" id="9794346at2"/>
<dbReference type="GO" id="GO:0005886">
    <property type="term" value="C:plasma membrane"/>
    <property type="evidence" value="ECO:0007669"/>
    <property type="project" value="UniProtKB-SubCell"/>
</dbReference>
<dbReference type="InterPro" id="IPR055348">
    <property type="entry name" value="DctQ"/>
</dbReference>
<evidence type="ECO:0000256" key="6">
    <source>
        <dbReference type="ARBA" id="ARBA00022989"/>
    </source>
</evidence>
<sequence length="198" mass="22032">MQTLLKLSRGIDAFTTVIGRYLSWLILVAVIISAANAIIRKVFDVSSNAYLELQWVLFGVVFLLCSPWALLNGDHIKIDIVNHHLPLKVRSWIDLIGHVFFLVPFCVVLLWTSIPFFLVSYHQNEQSFSAGGLPQWPAKSLVVIASALLLVQAVSEIIKRIAVMRGLLPDPNKLALSSHEQAALEAERLAEAISSEKH</sequence>
<comment type="subunit">
    <text evidence="9">The complex comprises the extracytoplasmic solute receptor protein and the two transmembrane proteins.</text>
</comment>
<organism evidence="11 12">
    <name type="scientific">Afipia felis</name>
    <name type="common">Cat scratch disease bacillus</name>
    <dbReference type="NCBI Taxonomy" id="1035"/>
    <lineage>
        <taxon>Bacteria</taxon>
        <taxon>Pseudomonadati</taxon>
        <taxon>Pseudomonadota</taxon>
        <taxon>Alphaproteobacteria</taxon>
        <taxon>Hyphomicrobiales</taxon>
        <taxon>Nitrobacteraceae</taxon>
        <taxon>Afipia</taxon>
    </lineage>
</organism>
<feature type="domain" description="Tripartite ATP-independent periplasmic transporters DctQ component" evidence="10">
    <location>
        <begin position="30"/>
        <end position="161"/>
    </location>
</feature>
<keyword evidence="6 9" id="KW-1133">Transmembrane helix</keyword>
<comment type="subcellular location">
    <subcellularLocation>
        <location evidence="1 9">Cell inner membrane</location>
        <topology evidence="1 9">Multi-pass membrane protein</topology>
    </subcellularLocation>
</comment>
<evidence type="ECO:0000313" key="11">
    <source>
        <dbReference type="EMBL" id="SUU85399.1"/>
    </source>
</evidence>
<keyword evidence="4 9" id="KW-0997">Cell inner membrane</keyword>
<keyword evidence="3" id="KW-1003">Cell membrane</keyword>
<evidence type="ECO:0000313" key="12">
    <source>
        <dbReference type="Proteomes" id="UP000254343"/>
    </source>
</evidence>
<evidence type="ECO:0000256" key="2">
    <source>
        <dbReference type="ARBA" id="ARBA00022448"/>
    </source>
</evidence>
<gene>
    <name evidence="11" type="ORF">NCTC12722_02611</name>
</gene>
<evidence type="ECO:0000256" key="1">
    <source>
        <dbReference type="ARBA" id="ARBA00004429"/>
    </source>
</evidence>
<dbReference type="Pfam" id="PF04290">
    <property type="entry name" value="DctQ"/>
    <property type="match status" value="1"/>
</dbReference>
<accession>A0A380W9R9</accession>
<keyword evidence="2 9" id="KW-0813">Transport</keyword>
<dbReference type="AlphaFoldDB" id="A0A380W9R9"/>
<reference evidence="11 12" key="1">
    <citation type="submission" date="2018-06" db="EMBL/GenBank/DDBJ databases">
        <authorList>
            <consortium name="Pathogen Informatics"/>
            <person name="Doyle S."/>
        </authorList>
    </citation>
    <scope>NUCLEOTIDE SEQUENCE [LARGE SCALE GENOMIC DNA]</scope>
    <source>
        <strain evidence="11 12">NCTC12722</strain>
    </source>
</reference>
<feature type="transmembrane region" description="Helical" evidence="9">
    <location>
        <begin position="92"/>
        <end position="118"/>
    </location>
</feature>
<keyword evidence="5 9" id="KW-0812">Transmembrane</keyword>
<comment type="similarity">
    <text evidence="8 9">Belongs to the TRAP transporter small permease family.</text>
</comment>
<evidence type="ECO:0000259" key="10">
    <source>
        <dbReference type="Pfam" id="PF04290"/>
    </source>
</evidence>
<evidence type="ECO:0000256" key="7">
    <source>
        <dbReference type="ARBA" id="ARBA00023136"/>
    </source>
</evidence>
<proteinExistence type="inferred from homology"/>
<evidence type="ECO:0000256" key="4">
    <source>
        <dbReference type="ARBA" id="ARBA00022519"/>
    </source>
</evidence>
<dbReference type="Proteomes" id="UP000254343">
    <property type="component" value="Unassembled WGS sequence"/>
</dbReference>
<comment type="function">
    <text evidence="9">Part of the tripartite ATP-independent periplasmic (TRAP) transport system.</text>
</comment>
<dbReference type="PANTHER" id="PTHR35011">
    <property type="entry name" value="2,3-DIKETO-L-GULONATE TRAP TRANSPORTER SMALL PERMEASE PROTEIN YIAM"/>
    <property type="match status" value="1"/>
</dbReference>
<protein>
    <recommendedName>
        <fullName evidence="9">TRAP transporter small permease protein</fullName>
    </recommendedName>
</protein>
<name>A0A380W9R9_AFIFE</name>
<feature type="transmembrane region" description="Helical" evidence="9">
    <location>
        <begin position="138"/>
        <end position="158"/>
    </location>
</feature>
<evidence type="ECO:0000256" key="9">
    <source>
        <dbReference type="RuleBase" id="RU369079"/>
    </source>
</evidence>